<dbReference type="Gene3D" id="1.20.1250.20">
    <property type="entry name" value="MFS general substrate transporter like domains"/>
    <property type="match status" value="2"/>
</dbReference>
<feature type="transmembrane region" description="Helical" evidence="20">
    <location>
        <begin position="402"/>
        <end position="422"/>
    </location>
</feature>
<comment type="catalytic activity">
    <reaction evidence="10">
        <text>L-lysyl-L-lysine(out) = L-lysyl-L-lysine(in)</text>
        <dbReference type="Rhea" id="RHEA:79403"/>
        <dbReference type="ChEBI" id="CHEBI:229956"/>
    </reaction>
</comment>
<dbReference type="SUPFAM" id="SSF103473">
    <property type="entry name" value="MFS general substrate transporter"/>
    <property type="match status" value="1"/>
</dbReference>
<evidence type="ECO:0000256" key="19">
    <source>
        <dbReference type="SAM" id="MobiDB-lite"/>
    </source>
</evidence>
<reference evidence="22 23" key="1">
    <citation type="journal article" date="2016" name="Mol. Biol. Evol.">
        <title>Genome-Wide Survey of Gut Fungi (Harpellales) Reveals the First Horizontally Transferred Ubiquitin Gene from a Mosquito Host.</title>
        <authorList>
            <person name="Wang Y."/>
            <person name="White M.M."/>
            <person name="Kvist S."/>
            <person name="Moncalvo J.M."/>
        </authorList>
    </citation>
    <scope>NUCLEOTIDE SEQUENCE [LARGE SCALE GENOMIC DNA]</scope>
    <source>
        <strain evidence="22 23">ALG-7-W6</strain>
    </source>
</reference>
<accession>A0A1R0H7Z2</accession>
<comment type="catalytic activity">
    <reaction evidence="3">
        <text>L-histidyl-glycine(out) = L-histidyl-glycine(in)</text>
        <dbReference type="Rhea" id="RHEA:79395"/>
        <dbReference type="ChEBI" id="CHEBI:229957"/>
    </reaction>
</comment>
<proteinExistence type="predicted"/>
<evidence type="ECO:0000256" key="13">
    <source>
        <dbReference type="ARBA" id="ARBA00044919"/>
    </source>
</evidence>
<comment type="catalytic activity">
    <reaction evidence="8">
        <text>L-aspartyl-L-lysine(out) = L-aspartyl-L-lysine(in)</text>
        <dbReference type="Rhea" id="RHEA:79411"/>
        <dbReference type="ChEBI" id="CHEBI:229953"/>
    </reaction>
</comment>
<keyword evidence="23" id="KW-1185">Reference proteome</keyword>
<comment type="catalytic activity">
    <reaction evidence="5">
        <text>L-alpha-aminoacyl-L-histidine(out) = L-alpha-aminoacyl-L-histidine(in)</text>
        <dbReference type="Rhea" id="RHEA:79375"/>
        <dbReference type="ChEBI" id="CHEBI:229967"/>
    </reaction>
</comment>
<evidence type="ECO:0000313" key="23">
    <source>
        <dbReference type="Proteomes" id="UP000187455"/>
    </source>
</evidence>
<comment type="function">
    <text evidence="17">Lysosomal dipeptide uniporter that selectively exports lysine, arginine or histidine-containing dipeptides with a net positive charge from the lysosome lumen into the cytosol. Could play a role in a specific type of protein O-glycosylation indirectly regulating macrophages migration and tissue invasion. Also essential for liver homeostasis.</text>
</comment>
<evidence type="ECO:0000313" key="22">
    <source>
        <dbReference type="EMBL" id="OLY85259.1"/>
    </source>
</evidence>
<comment type="catalytic activity">
    <reaction evidence="12">
        <text>L-histidyl-L-alpha-amino acid(out) = L-histidyl-L-alpha-amino acid(in)</text>
        <dbReference type="Rhea" id="RHEA:79379"/>
        <dbReference type="ChEBI" id="CHEBI:229964"/>
    </reaction>
</comment>
<dbReference type="PANTHER" id="PTHR23512:SF12">
    <property type="entry name" value="TRANSPORTER, PUTATIVE (AFU_ORTHOLOGUE AFUA_4G00260)-RELATED"/>
    <property type="match status" value="1"/>
</dbReference>
<keyword evidence="20" id="KW-0812">Transmembrane</keyword>
<dbReference type="InterPro" id="IPR036259">
    <property type="entry name" value="MFS_trans_sf"/>
</dbReference>
<evidence type="ECO:0000256" key="1">
    <source>
        <dbReference type="ARBA" id="ARBA00004141"/>
    </source>
</evidence>
<dbReference type="GO" id="GO:0022857">
    <property type="term" value="F:transmembrane transporter activity"/>
    <property type="evidence" value="ECO:0007669"/>
    <property type="project" value="InterPro"/>
</dbReference>
<comment type="catalytic activity">
    <reaction evidence="9">
        <text>L-arginyl-L-alpha-amino acid(out) = L-arginyl-L-alpha-amino acid(in)</text>
        <dbReference type="Rhea" id="RHEA:79371"/>
        <dbReference type="ChEBI" id="CHEBI:84315"/>
    </reaction>
</comment>
<comment type="subcellular location">
    <subcellularLocation>
        <location evidence="1">Membrane</location>
        <topology evidence="1">Multi-pass membrane protein</topology>
    </subcellularLocation>
</comment>
<feature type="domain" description="Major facilitator superfamily (MFS) profile" evidence="21">
    <location>
        <begin position="70"/>
        <end position="467"/>
    </location>
</feature>
<feature type="compositionally biased region" description="Polar residues" evidence="19">
    <location>
        <begin position="47"/>
        <end position="62"/>
    </location>
</feature>
<evidence type="ECO:0000256" key="11">
    <source>
        <dbReference type="ARBA" id="ARBA00044903"/>
    </source>
</evidence>
<dbReference type="OrthoDB" id="424834at2759"/>
<dbReference type="InterPro" id="IPR052187">
    <property type="entry name" value="MFSD1"/>
</dbReference>
<feature type="transmembrane region" description="Helical" evidence="20">
    <location>
        <begin position="145"/>
        <end position="164"/>
    </location>
</feature>
<feature type="compositionally biased region" description="Polar residues" evidence="19">
    <location>
        <begin position="20"/>
        <end position="38"/>
    </location>
</feature>
<dbReference type="PROSITE" id="PS50850">
    <property type="entry name" value="MFS"/>
    <property type="match status" value="1"/>
</dbReference>
<comment type="catalytic activity">
    <reaction evidence="7">
        <text>L-alpha-aminoacyl-L-lysine(out) = L-alpha-aminoacyl-L-lysine(in)</text>
        <dbReference type="Rhea" id="RHEA:79383"/>
        <dbReference type="ChEBI" id="CHEBI:229966"/>
    </reaction>
</comment>
<feature type="compositionally biased region" description="Basic and acidic residues" evidence="19">
    <location>
        <begin position="98"/>
        <end position="109"/>
    </location>
</feature>
<evidence type="ECO:0000256" key="2">
    <source>
        <dbReference type="ARBA" id="ARBA00044876"/>
    </source>
</evidence>
<dbReference type="Proteomes" id="UP000187455">
    <property type="component" value="Unassembled WGS sequence"/>
</dbReference>
<evidence type="ECO:0000256" key="12">
    <source>
        <dbReference type="ARBA" id="ARBA00044912"/>
    </source>
</evidence>
<feature type="compositionally biased region" description="Polar residues" evidence="19">
    <location>
        <begin position="82"/>
        <end position="96"/>
    </location>
</feature>
<evidence type="ECO:0000256" key="18">
    <source>
        <dbReference type="ARBA" id="ARBA00046376"/>
    </source>
</evidence>
<protein>
    <recommendedName>
        <fullName evidence="15">Lysosomal dipeptide transporter MFSD1</fullName>
    </recommendedName>
    <alternativeName>
        <fullName evidence="16">Major facilitator superfamily domain-containing protein 1</fullName>
    </alternativeName>
</protein>
<dbReference type="Pfam" id="PF07690">
    <property type="entry name" value="MFS_1"/>
    <property type="match status" value="1"/>
</dbReference>
<gene>
    <name evidence="22" type="ORF">AYI68_g555</name>
</gene>
<dbReference type="EMBL" id="LSSL01000168">
    <property type="protein sequence ID" value="OLY85259.1"/>
    <property type="molecule type" value="Genomic_DNA"/>
</dbReference>
<feature type="transmembrane region" description="Helical" evidence="20">
    <location>
        <begin position="171"/>
        <end position="191"/>
    </location>
</feature>
<evidence type="ECO:0000256" key="7">
    <source>
        <dbReference type="ARBA" id="ARBA00044893"/>
    </source>
</evidence>
<feature type="transmembrane region" description="Helical" evidence="20">
    <location>
        <begin position="362"/>
        <end position="382"/>
    </location>
</feature>
<feature type="region of interest" description="Disordered" evidence="19">
    <location>
        <begin position="82"/>
        <end position="110"/>
    </location>
</feature>
<evidence type="ECO:0000256" key="16">
    <source>
        <dbReference type="ARBA" id="ARBA00045018"/>
    </source>
</evidence>
<dbReference type="GO" id="GO:0016020">
    <property type="term" value="C:membrane"/>
    <property type="evidence" value="ECO:0007669"/>
    <property type="project" value="UniProtKB-SubCell"/>
</dbReference>
<feature type="transmembrane region" description="Helical" evidence="20">
    <location>
        <begin position="294"/>
        <end position="312"/>
    </location>
</feature>
<feature type="compositionally biased region" description="Polar residues" evidence="19">
    <location>
        <begin position="1"/>
        <end position="13"/>
    </location>
</feature>
<comment type="catalytic activity">
    <reaction evidence="14">
        <text>L-lysyl-glycine(out) = L-lysyl-glycine(in)</text>
        <dbReference type="Rhea" id="RHEA:79407"/>
        <dbReference type="ChEBI" id="CHEBI:191202"/>
    </reaction>
</comment>
<keyword evidence="20" id="KW-0472">Membrane</keyword>
<comment type="catalytic activity">
    <reaction evidence="6">
        <text>L-lysyl-L-alpha-amino acid(out) = L-lysyl-L-alpha-amino acid(in)</text>
        <dbReference type="Rhea" id="RHEA:79387"/>
        <dbReference type="ChEBI" id="CHEBI:229965"/>
    </reaction>
</comment>
<comment type="catalytic activity">
    <reaction evidence="11">
        <text>L-arginyl-glycine(out) = L-arginyl-glycine(in)</text>
        <dbReference type="Rhea" id="RHEA:79391"/>
        <dbReference type="ChEBI" id="CHEBI:229955"/>
    </reaction>
</comment>
<feature type="transmembrane region" description="Helical" evidence="20">
    <location>
        <begin position="117"/>
        <end position="139"/>
    </location>
</feature>
<evidence type="ECO:0000256" key="20">
    <source>
        <dbReference type="SAM" id="Phobius"/>
    </source>
</evidence>
<evidence type="ECO:0000256" key="6">
    <source>
        <dbReference type="ARBA" id="ARBA00044891"/>
    </source>
</evidence>
<evidence type="ECO:0000256" key="17">
    <source>
        <dbReference type="ARBA" id="ARBA00045709"/>
    </source>
</evidence>
<comment type="catalytic activity">
    <reaction evidence="4">
        <text>L-alpha-aminoacyl-L-arginine(out) = L-alpha-aminoacyl-L-arginine(in)</text>
        <dbReference type="Rhea" id="RHEA:79367"/>
        <dbReference type="ChEBI" id="CHEBI:229968"/>
    </reaction>
</comment>
<dbReference type="InterPro" id="IPR011701">
    <property type="entry name" value="MFS"/>
</dbReference>
<comment type="catalytic activity">
    <reaction evidence="13">
        <text>L-alanyl-L-lysine(out) = L-alanyl-L-lysine(in)</text>
        <dbReference type="Rhea" id="RHEA:79415"/>
        <dbReference type="ChEBI" id="CHEBI:192470"/>
    </reaction>
</comment>
<comment type="subunit">
    <text evidence="18">Homodimer. Interacts with lysosomal protein GLMP (via lumenal domain); the interaction starts while both proteins are still in the endoplasmic reticulum and is required for stabilization of MFSD1 in lysosomes but has no direct effect on its targeting to lysosomes or transporter activity.</text>
</comment>
<evidence type="ECO:0000256" key="8">
    <source>
        <dbReference type="ARBA" id="ARBA00044898"/>
    </source>
</evidence>
<evidence type="ECO:0000256" key="3">
    <source>
        <dbReference type="ARBA" id="ARBA00044878"/>
    </source>
</evidence>
<dbReference type="InterPro" id="IPR020846">
    <property type="entry name" value="MFS_dom"/>
</dbReference>
<feature type="transmembrane region" description="Helical" evidence="20">
    <location>
        <begin position="234"/>
        <end position="258"/>
    </location>
</feature>
<evidence type="ECO:0000256" key="5">
    <source>
        <dbReference type="ARBA" id="ARBA00044884"/>
    </source>
</evidence>
<dbReference type="AlphaFoldDB" id="A0A1R0H7Z2"/>
<evidence type="ECO:0000256" key="15">
    <source>
        <dbReference type="ARBA" id="ARBA00044985"/>
    </source>
</evidence>
<evidence type="ECO:0000256" key="14">
    <source>
        <dbReference type="ARBA" id="ARBA00044924"/>
    </source>
</evidence>
<dbReference type="STRING" id="133383.A0A1R0H7Z2"/>
<keyword evidence="20" id="KW-1133">Transmembrane helix</keyword>
<sequence>MDLSNEQKYSTDSYCERSPLSPNKALSPSLNDRSCSSRNSDHGSIDSIPQNPPISHSQYSAENENPNYFPVGYVNRNLLSAATDPHQSSSGNQPNDNEIPHPEYEDPRELGISNSQYGVLQSTVSLVNTIIPVFGGFFIDSFGTSLGSLLATFFIMFGSLIIALSTNMSSFPLMVLGRILYGLGSGTIVTVQETILGHWFKGSSLAATIALQISTARLSSYLSMGTAVPIMNWFGFYGAAFWASSIICVISFVINFMYYREMSGISKSVDSQMLQKLISKNDFNMSYLTRFSGLFWLIILTSFVLGSSWNSFLHMNSEFIKIKFGVSDGVAAWNASFSQLLPIFLVPLTGVLIDRYGLRTKFIVVSSGFFLVSILVLGYTSITPILGMLIFSLSLTLGPVSLISSATLVLSSSVLGTGLGLYKSALNVGSTLIDIWIGFLQDSSPKDSPLSEDIHLLSRQVTFLFAP</sequence>
<feature type="region of interest" description="Disordered" evidence="19">
    <location>
        <begin position="1"/>
        <end position="62"/>
    </location>
</feature>
<evidence type="ECO:0000256" key="4">
    <source>
        <dbReference type="ARBA" id="ARBA00044881"/>
    </source>
</evidence>
<evidence type="ECO:0000256" key="9">
    <source>
        <dbReference type="ARBA" id="ARBA00044899"/>
    </source>
</evidence>
<feature type="transmembrane region" description="Helical" evidence="20">
    <location>
        <begin position="332"/>
        <end position="353"/>
    </location>
</feature>
<organism evidence="22 23">
    <name type="scientific">Smittium mucronatum</name>
    <dbReference type="NCBI Taxonomy" id="133383"/>
    <lineage>
        <taxon>Eukaryota</taxon>
        <taxon>Fungi</taxon>
        <taxon>Fungi incertae sedis</taxon>
        <taxon>Zoopagomycota</taxon>
        <taxon>Kickxellomycotina</taxon>
        <taxon>Harpellomycetes</taxon>
        <taxon>Harpellales</taxon>
        <taxon>Legeriomycetaceae</taxon>
        <taxon>Smittium</taxon>
    </lineage>
</organism>
<evidence type="ECO:0000256" key="10">
    <source>
        <dbReference type="ARBA" id="ARBA00044900"/>
    </source>
</evidence>
<evidence type="ECO:0000259" key="21">
    <source>
        <dbReference type="PROSITE" id="PS50850"/>
    </source>
</evidence>
<name>A0A1R0H7Z2_9FUNG</name>
<dbReference type="PANTHER" id="PTHR23512">
    <property type="entry name" value="MAJOR FACILITATOR SUPERFAMILY DOMAIN-CONTAINING PROTEIN 1"/>
    <property type="match status" value="1"/>
</dbReference>
<comment type="catalytic activity">
    <reaction evidence="2">
        <text>L-lysyl-L-alanine(out) = L-lysyl-L-alanine(in)</text>
        <dbReference type="Rhea" id="RHEA:79399"/>
        <dbReference type="ChEBI" id="CHEBI:229954"/>
    </reaction>
</comment>
<comment type="caution">
    <text evidence="22">The sequence shown here is derived from an EMBL/GenBank/DDBJ whole genome shotgun (WGS) entry which is preliminary data.</text>
</comment>